<accession>G0R2C2</accession>
<dbReference type="PROSITE" id="PS50011">
    <property type="entry name" value="PROTEIN_KINASE_DOM"/>
    <property type="match status" value="1"/>
</dbReference>
<dbReference type="Gene3D" id="3.30.200.20">
    <property type="entry name" value="Phosphorylase Kinase, domain 1"/>
    <property type="match status" value="1"/>
</dbReference>
<dbReference type="EC" id="2.4.1.69" evidence="3"/>
<dbReference type="STRING" id="857967.G0R2C2"/>
<dbReference type="OrthoDB" id="423343at2759"/>
<dbReference type="OMA" id="TIKISCH"/>
<dbReference type="EMBL" id="GL984252">
    <property type="protein sequence ID" value="EGR28379.1"/>
    <property type="molecule type" value="Genomic_DNA"/>
</dbReference>
<dbReference type="eggNOG" id="KOG0229">
    <property type="taxonomic scope" value="Eukaryota"/>
</dbReference>
<dbReference type="SUPFAM" id="SSF82185">
    <property type="entry name" value="Histone H3 K4-specific methyltransferase SET7/9 N-terminal domain"/>
    <property type="match status" value="2"/>
</dbReference>
<gene>
    <name evidence="3" type="ORF">IMG5_176780</name>
</gene>
<dbReference type="Gene3D" id="1.10.510.10">
    <property type="entry name" value="Transferase(Phosphotransferase) domain 1"/>
    <property type="match status" value="1"/>
</dbReference>
<dbReference type="Pfam" id="PF07714">
    <property type="entry name" value="PK_Tyr_Ser-Thr"/>
    <property type="match status" value="1"/>
</dbReference>
<feature type="domain" description="Protein kinase" evidence="2">
    <location>
        <begin position="66"/>
        <end position="343"/>
    </location>
</feature>
<dbReference type="InParanoid" id="G0R2C2"/>
<evidence type="ECO:0000259" key="2">
    <source>
        <dbReference type="PROSITE" id="PS50011"/>
    </source>
</evidence>
<proteinExistence type="predicted"/>
<keyword evidence="3" id="KW-0808">Transferase</keyword>
<reference evidence="3 4" key="1">
    <citation type="submission" date="2011-07" db="EMBL/GenBank/DDBJ databases">
        <authorList>
            <person name="Coyne R."/>
            <person name="Brami D."/>
            <person name="Johnson J."/>
            <person name="Hostetler J."/>
            <person name="Hannick L."/>
            <person name="Clark T."/>
            <person name="Cassidy-Hanley D."/>
            <person name="Inman J."/>
        </authorList>
    </citation>
    <scope>NUCLEOTIDE SEQUENCE [LARGE SCALE GENOMIC DNA]</scope>
    <source>
        <strain evidence="3 4">G5</strain>
    </source>
</reference>
<keyword evidence="4" id="KW-1185">Reference proteome</keyword>
<dbReference type="Proteomes" id="UP000008983">
    <property type="component" value="Unassembled WGS sequence"/>
</dbReference>
<dbReference type="GO" id="GO:0008168">
    <property type="term" value="F:methyltransferase activity"/>
    <property type="evidence" value="ECO:0007669"/>
    <property type="project" value="UniProtKB-KW"/>
</dbReference>
<dbReference type="InterPro" id="IPR001245">
    <property type="entry name" value="Ser-Thr/Tyr_kinase_cat_dom"/>
</dbReference>
<name>G0R2C2_ICHMU</name>
<organism evidence="3 4">
    <name type="scientific">Ichthyophthirius multifiliis</name>
    <name type="common">White spot disease agent</name>
    <name type="synonym">Ich</name>
    <dbReference type="NCBI Taxonomy" id="5932"/>
    <lineage>
        <taxon>Eukaryota</taxon>
        <taxon>Sar</taxon>
        <taxon>Alveolata</taxon>
        <taxon>Ciliophora</taxon>
        <taxon>Intramacronucleata</taxon>
        <taxon>Oligohymenophorea</taxon>
        <taxon>Hymenostomatida</taxon>
        <taxon>Ophryoglenina</taxon>
        <taxon>Ichthyophthirius</taxon>
    </lineage>
</organism>
<keyword evidence="3" id="KW-0489">Methyltransferase</keyword>
<dbReference type="AlphaFoldDB" id="G0R2C2"/>
<dbReference type="InterPro" id="IPR011009">
    <property type="entry name" value="Kinase-like_dom_sf"/>
</dbReference>
<dbReference type="PANTHER" id="PTHR23084:SF263">
    <property type="entry name" value="MORN REPEAT-CONTAINING PROTEIN 1"/>
    <property type="match status" value="1"/>
</dbReference>
<dbReference type="GO" id="GO:0004672">
    <property type="term" value="F:protein kinase activity"/>
    <property type="evidence" value="ECO:0007669"/>
    <property type="project" value="InterPro"/>
</dbReference>
<dbReference type="GO" id="GO:0008107">
    <property type="term" value="F:galactoside 2-alpha-L-fucosyltransferase activity"/>
    <property type="evidence" value="ECO:0007669"/>
    <property type="project" value="UniProtKB-EC"/>
</dbReference>
<evidence type="ECO:0000313" key="3">
    <source>
        <dbReference type="EMBL" id="EGR28379.1"/>
    </source>
</evidence>
<evidence type="ECO:0000256" key="1">
    <source>
        <dbReference type="ARBA" id="ARBA00022737"/>
    </source>
</evidence>
<dbReference type="InterPro" id="IPR000719">
    <property type="entry name" value="Prot_kinase_dom"/>
</dbReference>
<dbReference type="SMART" id="SM00220">
    <property type="entry name" value="S_TKc"/>
    <property type="match status" value="1"/>
</dbReference>
<dbReference type="RefSeq" id="XP_004027724.1">
    <property type="nucleotide sequence ID" value="XM_004027675.1"/>
</dbReference>
<protein>
    <submittedName>
        <fullName evidence="3">Protein kinase domain protein</fullName>
        <ecNumber evidence="3">2.1.1.43</ecNumber>
        <ecNumber evidence="3">2.4.1.69</ecNumber>
    </submittedName>
</protein>
<keyword evidence="3" id="KW-0418">Kinase</keyword>
<keyword evidence="1" id="KW-0677">Repeat</keyword>
<dbReference type="GeneID" id="14904464"/>
<dbReference type="Pfam" id="PF02493">
    <property type="entry name" value="MORN"/>
    <property type="match status" value="5"/>
</dbReference>
<evidence type="ECO:0000313" key="4">
    <source>
        <dbReference type="Proteomes" id="UP000008983"/>
    </source>
</evidence>
<dbReference type="SMART" id="SM00698">
    <property type="entry name" value="MORN"/>
    <property type="match status" value="5"/>
</dbReference>
<dbReference type="InterPro" id="IPR003409">
    <property type="entry name" value="MORN"/>
</dbReference>
<sequence length="633" mass="73420">MGNICDPYCSCSCEDQKVFRDCRQCFQECFNCDGCQQFTSCDYRLMNPCLIREVSNKDLMQILKEFDYQGEIDDQWYGEIQLLEHKIQKELICLKIIETSNEQEFEQIQQSFVRRLKLNNENIVRLRYIISKSVDTFCSVLFKSYLFFDFIITDLEKEIKHRQKKDIYFTEEEIWNLVYGIINGMRYFSSISLPHSCLRTKHIYVSQTGQYKVADPGLFNYETSYDIVFNNREAKNKGILLSPALIYGLERNIENPIHDQVKSDVFCAGMIILEAASLKNSSKCLDFYNYQIMEDLIENRLNNVKEKYHDSLYYLVKEMININELQRPDFQTLFEKNTRNLRFKQHIVNNLQAHFAAASNDNLSDSVSVLNQSFISNKGGKKQNINNNFNNNFNNNIVVSKPFDNNVSIIDNTNNILPNFGVSNQQNFDNNNNFGIGLGLGQYSMPVPLMSMNNNFLSGLDYVGSTMNNTKIPREKVIETYNNGSKYEGEVKNGLRDGKGKYYYNNGGYYEGQWKDGQMNGQGTLYFPDGQTAYDGQWRNDKFQGYGVLYNNTIINSNQYFDCKNFNNLGDFWTKYEGDFKQDQKDGFGTLYLSNGEKYVGGFKSNKIQGQGTFYTMNGQVIKGSWTNNIKVI</sequence>
<keyword evidence="3" id="KW-0328">Glycosyltransferase</keyword>
<dbReference type="PANTHER" id="PTHR23084">
    <property type="entry name" value="PHOSPHATIDYLINOSITOL-4-PHOSPHATE 5-KINASE RELATED"/>
    <property type="match status" value="1"/>
</dbReference>
<dbReference type="GO" id="GO:0005524">
    <property type="term" value="F:ATP binding"/>
    <property type="evidence" value="ECO:0007669"/>
    <property type="project" value="InterPro"/>
</dbReference>
<dbReference type="GO" id="GO:0032259">
    <property type="term" value="P:methylation"/>
    <property type="evidence" value="ECO:0007669"/>
    <property type="project" value="UniProtKB-KW"/>
</dbReference>
<dbReference type="Gene3D" id="2.20.110.10">
    <property type="entry name" value="Histone H3 K4-specific methyltransferase SET7/9 N-terminal domain"/>
    <property type="match status" value="2"/>
</dbReference>
<dbReference type="SUPFAM" id="SSF56112">
    <property type="entry name" value="Protein kinase-like (PK-like)"/>
    <property type="match status" value="1"/>
</dbReference>
<dbReference type="EC" id="2.1.1.43" evidence="3"/>